<accession>A0A2U2J326</accession>
<keyword evidence="10" id="KW-1185">Reference proteome</keyword>
<dbReference type="PRINTS" id="PR00604">
    <property type="entry name" value="CYTCHRMECIAB"/>
</dbReference>
<dbReference type="GO" id="GO:0009055">
    <property type="term" value="F:electron transfer activity"/>
    <property type="evidence" value="ECO:0007669"/>
    <property type="project" value="InterPro"/>
</dbReference>
<evidence type="ECO:0000256" key="1">
    <source>
        <dbReference type="ARBA" id="ARBA00022448"/>
    </source>
</evidence>
<feature type="domain" description="Cytochrome c" evidence="8">
    <location>
        <begin position="108"/>
        <end position="208"/>
    </location>
</feature>
<dbReference type="InterPro" id="IPR036909">
    <property type="entry name" value="Cyt_c-like_dom_sf"/>
</dbReference>
<evidence type="ECO:0000259" key="8">
    <source>
        <dbReference type="PROSITE" id="PS51007"/>
    </source>
</evidence>
<dbReference type="PROSITE" id="PS51007">
    <property type="entry name" value="CYTC"/>
    <property type="match status" value="1"/>
</dbReference>
<dbReference type="PANTHER" id="PTHR11961">
    <property type="entry name" value="CYTOCHROME C"/>
    <property type="match status" value="1"/>
</dbReference>
<dbReference type="SUPFAM" id="SSF46626">
    <property type="entry name" value="Cytochrome c"/>
    <property type="match status" value="1"/>
</dbReference>
<keyword evidence="5 6" id="KW-0408">Iron</keyword>
<proteinExistence type="predicted"/>
<dbReference type="Proteomes" id="UP000245916">
    <property type="component" value="Unassembled WGS sequence"/>
</dbReference>
<reference evidence="9 10" key="1">
    <citation type="submission" date="2018-05" db="EMBL/GenBank/DDBJ databases">
        <title>Genome of Sphingosinicella humi QZX222.</title>
        <authorList>
            <person name="Qiao Z."/>
            <person name="Wang G."/>
        </authorList>
    </citation>
    <scope>NUCLEOTIDE SEQUENCE [LARGE SCALE GENOMIC DNA]</scope>
    <source>
        <strain evidence="9 10">QZX222</strain>
    </source>
</reference>
<name>A0A2U2J326_9SPHN</name>
<comment type="caution">
    <text evidence="9">The sequence shown here is derived from an EMBL/GenBank/DDBJ whole genome shotgun (WGS) entry which is preliminary data.</text>
</comment>
<dbReference type="RefSeq" id="WP_109270885.1">
    <property type="nucleotide sequence ID" value="NZ_QFFF01000001.1"/>
</dbReference>
<protein>
    <submittedName>
        <fullName evidence="9">Cytochrome c family protein</fullName>
    </submittedName>
</protein>
<feature type="region of interest" description="Disordered" evidence="7">
    <location>
        <begin position="212"/>
        <end position="236"/>
    </location>
</feature>
<keyword evidence="3 6" id="KW-0479">Metal-binding</keyword>
<evidence type="ECO:0000313" key="10">
    <source>
        <dbReference type="Proteomes" id="UP000245916"/>
    </source>
</evidence>
<organism evidence="9 10">
    <name type="scientific">Allosphingosinicella humi</name>
    <dbReference type="NCBI Taxonomy" id="2068657"/>
    <lineage>
        <taxon>Bacteria</taxon>
        <taxon>Pseudomonadati</taxon>
        <taxon>Pseudomonadota</taxon>
        <taxon>Alphaproteobacteria</taxon>
        <taxon>Sphingomonadales</taxon>
        <taxon>Sphingomonadaceae</taxon>
        <taxon>Allosphingosinicella</taxon>
    </lineage>
</organism>
<dbReference type="OrthoDB" id="9805828at2"/>
<evidence type="ECO:0000256" key="3">
    <source>
        <dbReference type="ARBA" id="ARBA00022723"/>
    </source>
</evidence>
<evidence type="ECO:0000313" key="9">
    <source>
        <dbReference type="EMBL" id="PWG02746.1"/>
    </source>
</evidence>
<dbReference type="GO" id="GO:0020037">
    <property type="term" value="F:heme binding"/>
    <property type="evidence" value="ECO:0007669"/>
    <property type="project" value="InterPro"/>
</dbReference>
<evidence type="ECO:0000256" key="5">
    <source>
        <dbReference type="ARBA" id="ARBA00023004"/>
    </source>
</evidence>
<gene>
    <name evidence="9" type="ORF">DF286_07615</name>
</gene>
<keyword evidence="4" id="KW-0249">Electron transport</keyword>
<sequence>MDGWEWTKVGTAVGAAVAVMLGGYWFSGELLDVNYPEARGYGVEGVAPIDLAALQRAWPAGMHQPGDPAELKGYMAHIEKAALPVGEAGTGTAAEAVPTDLGTLLAAADPARGESVGKVCASCHTFEQGGPNRVGPNLWAIVGRPVGSAPGFAYSDALASHSGAWTYEQLDIYLESPARAIPGNKMSFGGLRNPKSRANLLAWLGTLNRTPAPFPAPTPVEASGATPAPTNEKAAP</sequence>
<evidence type="ECO:0000256" key="2">
    <source>
        <dbReference type="ARBA" id="ARBA00022617"/>
    </source>
</evidence>
<keyword evidence="1" id="KW-0813">Transport</keyword>
<dbReference type="GO" id="GO:0046872">
    <property type="term" value="F:metal ion binding"/>
    <property type="evidence" value="ECO:0007669"/>
    <property type="project" value="UniProtKB-KW"/>
</dbReference>
<dbReference type="Gene3D" id="1.10.760.10">
    <property type="entry name" value="Cytochrome c-like domain"/>
    <property type="match status" value="1"/>
</dbReference>
<keyword evidence="2 6" id="KW-0349">Heme</keyword>
<dbReference type="EMBL" id="QFFF01000001">
    <property type="protein sequence ID" value="PWG02746.1"/>
    <property type="molecule type" value="Genomic_DNA"/>
</dbReference>
<evidence type="ECO:0000256" key="7">
    <source>
        <dbReference type="SAM" id="MobiDB-lite"/>
    </source>
</evidence>
<dbReference type="InterPro" id="IPR009056">
    <property type="entry name" value="Cyt_c-like_dom"/>
</dbReference>
<evidence type="ECO:0000256" key="6">
    <source>
        <dbReference type="PROSITE-ProRule" id="PRU00433"/>
    </source>
</evidence>
<dbReference type="AlphaFoldDB" id="A0A2U2J326"/>
<evidence type="ECO:0000256" key="4">
    <source>
        <dbReference type="ARBA" id="ARBA00022982"/>
    </source>
</evidence>
<dbReference type="InterPro" id="IPR002327">
    <property type="entry name" value="Cyt_c_1A/1B"/>
</dbReference>